<comment type="caution">
    <text evidence="3">The sequence shown here is derived from an EMBL/GenBank/DDBJ whole genome shotgun (WGS) entry which is preliminary data.</text>
</comment>
<dbReference type="Gene3D" id="3.80.10.10">
    <property type="entry name" value="Ribonuclease Inhibitor"/>
    <property type="match status" value="1"/>
</dbReference>
<feature type="compositionally biased region" description="Polar residues" evidence="1">
    <location>
        <begin position="9"/>
        <end position="19"/>
    </location>
</feature>
<dbReference type="EMBL" id="JBANRG010000012">
    <property type="protein sequence ID" value="KAK7461827.1"/>
    <property type="molecule type" value="Genomic_DNA"/>
</dbReference>
<keyword evidence="4" id="KW-1185">Reference proteome</keyword>
<dbReference type="Gene3D" id="1.20.1280.50">
    <property type="match status" value="1"/>
</dbReference>
<name>A0ABR1JKZ3_9AGAR</name>
<dbReference type="InterPro" id="IPR032675">
    <property type="entry name" value="LRR_dom_sf"/>
</dbReference>
<feature type="domain" description="F-box" evidence="2">
    <location>
        <begin position="119"/>
        <end position="174"/>
    </location>
</feature>
<proteinExistence type="predicted"/>
<evidence type="ECO:0000313" key="3">
    <source>
        <dbReference type="EMBL" id="KAK7461827.1"/>
    </source>
</evidence>
<organism evidence="3 4">
    <name type="scientific">Marasmiellus scandens</name>
    <dbReference type="NCBI Taxonomy" id="2682957"/>
    <lineage>
        <taxon>Eukaryota</taxon>
        <taxon>Fungi</taxon>
        <taxon>Dikarya</taxon>
        <taxon>Basidiomycota</taxon>
        <taxon>Agaricomycotina</taxon>
        <taxon>Agaricomycetes</taxon>
        <taxon>Agaricomycetidae</taxon>
        <taxon>Agaricales</taxon>
        <taxon>Marasmiineae</taxon>
        <taxon>Omphalotaceae</taxon>
        <taxon>Marasmiellus</taxon>
    </lineage>
</organism>
<dbReference type="SUPFAM" id="SSF52047">
    <property type="entry name" value="RNI-like"/>
    <property type="match status" value="1"/>
</dbReference>
<dbReference type="InterPro" id="IPR001810">
    <property type="entry name" value="F-box_dom"/>
</dbReference>
<evidence type="ECO:0000256" key="1">
    <source>
        <dbReference type="SAM" id="MobiDB-lite"/>
    </source>
</evidence>
<feature type="compositionally biased region" description="Low complexity" evidence="1">
    <location>
        <begin position="451"/>
        <end position="466"/>
    </location>
</feature>
<gene>
    <name evidence="3" type="ORF">VKT23_008257</name>
</gene>
<feature type="region of interest" description="Disordered" evidence="1">
    <location>
        <begin position="1"/>
        <end position="24"/>
    </location>
</feature>
<evidence type="ECO:0000259" key="2">
    <source>
        <dbReference type="Pfam" id="PF12937"/>
    </source>
</evidence>
<feature type="region of interest" description="Disordered" evidence="1">
    <location>
        <begin position="446"/>
        <end position="474"/>
    </location>
</feature>
<reference evidence="3 4" key="1">
    <citation type="submission" date="2024-01" db="EMBL/GenBank/DDBJ databases">
        <title>A draft genome for the cacao thread blight pathogen Marasmiellus scandens.</title>
        <authorList>
            <person name="Baruah I.K."/>
            <person name="Leung J."/>
            <person name="Bukari Y."/>
            <person name="Amoako-Attah I."/>
            <person name="Meinhardt L.W."/>
            <person name="Bailey B.A."/>
            <person name="Cohen S.P."/>
        </authorList>
    </citation>
    <scope>NUCLEOTIDE SEQUENCE [LARGE SCALE GENOMIC DNA]</scope>
    <source>
        <strain evidence="3 4">GH-19</strain>
    </source>
</reference>
<dbReference type="Pfam" id="PF12937">
    <property type="entry name" value="F-box-like"/>
    <property type="match status" value="1"/>
</dbReference>
<feature type="region of interest" description="Disordered" evidence="1">
    <location>
        <begin position="625"/>
        <end position="647"/>
    </location>
</feature>
<accession>A0ABR1JKZ3</accession>
<dbReference type="Proteomes" id="UP001498398">
    <property type="component" value="Unassembled WGS sequence"/>
</dbReference>
<feature type="compositionally biased region" description="Basic and acidic residues" evidence="1">
    <location>
        <begin position="628"/>
        <end position="640"/>
    </location>
</feature>
<sequence>MSVGHTDVSKSITSPSSEQGEFEPDLSPTLLCRECLHTFPFPDKALGRCDISKIRGRYVASPLERVNIANCVYDMEVEWWKYEREIQRLEKIVEKLFQQQYLLEQRKEEYETLLSPVRLLPPEILSEIFGYHCQELMHLGVAKPSMPALTLSHTCSFWRQLALSTPSLWSSLHIDLGNELRHGEIQLIYLYLSNSSTSPLTLELEFGVDSIHNHLVVGSLLEQSHRWHSIIWRSSGHYISHMNVPTPTHGFPLLEGLSLKDETFYNTGLFKDTKALKFLDLDNVDFNDTTMEVDTVVHCAELTSIRLKGYTTLKSLRILGKCLRLQTAEVICRRNWGWDWNPVGDLPGWVHLTHLTSLTLITGGFEELLMGISAPALVSLSIFTPMSSGIRDIEQWPQEVFLSFLSRNSPPSGVVLESLKLDSIGVSDIQLLEILKKTPNLKTLEIREGSPRPTSRSSTPSSTTSSDPHTYFSPTITNNLLRKMTLRWDHYSGSSDPPEPLVPQLHTIDFVTRPSSIDHSILLDMIASRSLAEPSASHSSPVTVRKVSPLRNVSVRQGFMVVPEDAVESFVPRPIVHLEPVMLTDIGEVKKDALISFDAGSRPDPKLLGKNEYFSISPLTEGRQSFRKIGDTDPKKDDQPHSNAQSINVVEHAKEKVLRCLWWGGSVVTSDFSFVRLISSLGVPT</sequence>
<evidence type="ECO:0000313" key="4">
    <source>
        <dbReference type="Proteomes" id="UP001498398"/>
    </source>
</evidence>
<protein>
    <recommendedName>
        <fullName evidence="2">F-box domain-containing protein</fullName>
    </recommendedName>
</protein>